<keyword evidence="3" id="KW-1185">Reference proteome</keyword>
<evidence type="ECO:0008006" key="4">
    <source>
        <dbReference type="Google" id="ProtNLM"/>
    </source>
</evidence>
<protein>
    <recommendedName>
        <fullName evidence="4">STE3-domain-containing protein</fullName>
    </recommendedName>
</protein>
<dbReference type="InParanoid" id="A0A0H2RZ98"/>
<feature type="transmembrane region" description="Helical" evidence="1">
    <location>
        <begin position="200"/>
        <end position="227"/>
    </location>
</feature>
<dbReference type="EMBL" id="KQ085910">
    <property type="protein sequence ID" value="KLO16922.1"/>
    <property type="molecule type" value="Genomic_DNA"/>
</dbReference>
<proteinExistence type="predicted"/>
<keyword evidence="1" id="KW-1133">Transmembrane helix</keyword>
<organism evidence="2 3">
    <name type="scientific">Schizopora paradoxa</name>
    <dbReference type="NCBI Taxonomy" id="27342"/>
    <lineage>
        <taxon>Eukaryota</taxon>
        <taxon>Fungi</taxon>
        <taxon>Dikarya</taxon>
        <taxon>Basidiomycota</taxon>
        <taxon>Agaricomycotina</taxon>
        <taxon>Agaricomycetes</taxon>
        <taxon>Hymenochaetales</taxon>
        <taxon>Schizoporaceae</taxon>
        <taxon>Schizopora</taxon>
    </lineage>
</organism>
<feature type="transmembrane region" description="Helical" evidence="1">
    <location>
        <begin position="166"/>
        <end position="188"/>
    </location>
</feature>
<sequence length="327" mass="36932">MNPEDVTPSQLGDVTLLWDYVSVYITGLFTWELTMTFDFDWSFISGRRKLKWPLVPYFDDLYEWKMIIMTRRSHIFEFNSDRRINCQVLYSFLGIFSNFSIASASICLAIRAVAIWLRNKFILVTIAIPCLIQWAFILRDIAFRRAIWSDEAQRCIVVPIPLPDLLLLYLPAMIFDFVVMVISAVGLFRQGPLRSALQVVVFRHGLIYFIVTFALNSLPVAFIFAPVSLTTTLVSTSSATFATVVVSCRLVRDLVLFAEDEERRRELLPTMSDANQQLPLDGSVATSDPPILSTLFFHAGKAANSRAAGSVATTLDLGLTTEIIPEH</sequence>
<name>A0A0H2RZ98_9AGAM</name>
<feature type="transmembrane region" description="Helical" evidence="1">
    <location>
        <begin position="88"/>
        <end position="109"/>
    </location>
</feature>
<reference evidence="2 3" key="1">
    <citation type="submission" date="2015-04" db="EMBL/GenBank/DDBJ databases">
        <title>Complete genome sequence of Schizopora paradoxa KUC8140, a cosmopolitan wood degrader in East Asia.</title>
        <authorList>
            <consortium name="DOE Joint Genome Institute"/>
            <person name="Min B."/>
            <person name="Park H."/>
            <person name="Jang Y."/>
            <person name="Kim J.-J."/>
            <person name="Kim K.H."/>
            <person name="Pangilinan J."/>
            <person name="Lipzen A."/>
            <person name="Riley R."/>
            <person name="Grigoriev I.V."/>
            <person name="Spatafora J.W."/>
            <person name="Choi I.-G."/>
        </authorList>
    </citation>
    <scope>NUCLEOTIDE SEQUENCE [LARGE SCALE GENOMIC DNA]</scope>
    <source>
        <strain evidence="2 3">KUC8140</strain>
    </source>
</reference>
<dbReference type="Proteomes" id="UP000053477">
    <property type="component" value="Unassembled WGS sequence"/>
</dbReference>
<dbReference type="AlphaFoldDB" id="A0A0H2RZ98"/>
<evidence type="ECO:0000256" key="1">
    <source>
        <dbReference type="SAM" id="Phobius"/>
    </source>
</evidence>
<feature type="transmembrane region" description="Helical" evidence="1">
    <location>
        <begin position="121"/>
        <end position="138"/>
    </location>
</feature>
<gene>
    <name evidence="2" type="ORF">SCHPADRAFT_994742</name>
</gene>
<dbReference type="OrthoDB" id="3197626at2759"/>
<evidence type="ECO:0000313" key="3">
    <source>
        <dbReference type="Proteomes" id="UP000053477"/>
    </source>
</evidence>
<keyword evidence="1" id="KW-0812">Transmembrane</keyword>
<accession>A0A0H2RZ98</accession>
<evidence type="ECO:0000313" key="2">
    <source>
        <dbReference type="EMBL" id="KLO16922.1"/>
    </source>
</evidence>
<keyword evidence="1" id="KW-0472">Membrane</keyword>